<keyword evidence="6 8" id="KW-1133">Transmembrane helix</keyword>
<keyword evidence="2 8" id="KW-0813">Transport</keyword>
<keyword evidence="11" id="KW-1185">Reference proteome</keyword>
<evidence type="ECO:0000256" key="7">
    <source>
        <dbReference type="ARBA" id="ARBA00023136"/>
    </source>
</evidence>
<keyword evidence="4" id="KW-0997">Cell inner membrane</keyword>
<dbReference type="Pfam" id="PF00528">
    <property type="entry name" value="BPD_transp_1"/>
    <property type="match status" value="1"/>
</dbReference>
<evidence type="ECO:0000256" key="2">
    <source>
        <dbReference type="ARBA" id="ARBA00022448"/>
    </source>
</evidence>
<accession>A0A1X7NI29</accession>
<organism evidence="10 11">
    <name type="scientific">Mesorhizobium australicum</name>
    <dbReference type="NCBI Taxonomy" id="536018"/>
    <lineage>
        <taxon>Bacteria</taxon>
        <taxon>Pseudomonadati</taxon>
        <taxon>Pseudomonadota</taxon>
        <taxon>Alphaproteobacteria</taxon>
        <taxon>Hyphomicrobiales</taxon>
        <taxon>Phyllobacteriaceae</taxon>
        <taxon>Mesorhizobium</taxon>
    </lineage>
</organism>
<feature type="transmembrane region" description="Helical" evidence="8">
    <location>
        <begin position="155"/>
        <end position="177"/>
    </location>
</feature>
<evidence type="ECO:0000256" key="5">
    <source>
        <dbReference type="ARBA" id="ARBA00022692"/>
    </source>
</evidence>
<feature type="transmembrane region" description="Helical" evidence="8">
    <location>
        <begin position="31"/>
        <end position="56"/>
    </location>
</feature>
<dbReference type="Gene3D" id="1.10.3720.10">
    <property type="entry name" value="MetI-like"/>
    <property type="match status" value="1"/>
</dbReference>
<evidence type="ECO:0000259" key="9">
    <source>
        <dbReference type="PROSITE" id="PS50928"/>
    </source>
</evidence>
<proteinExistence type="inferred from homology"/>
<dbReference type="Proteomes" id="UP000193083">
    <property type="component" value="Unassembled WGS sequence"/>
</dbReference>
<dbReference type="PROSITE" id="PS50928">
    <property type="entry name" value="ABC_TM1"/>
    <property type="match status" value="1"/>
</dbReference>
<gene>
    <name evidence="10" type="ORF">SAMN02982922_1802</name>
</gene>
<dbReference type="RefSeq" id="WP_085463856.1">
    <property type="nucleotide sequence ID" value="NZ_FXBL01000004.1"/>
</dbReference>
<dbReference type="GO" id="GO:0005886">
    <property type="term" value="C:plasma membrane"/>
    <property type="evidence" value="ECO:0007669"/>
    <property type="project" value="UniProtKB-SubCell"/>
</dbReference>
<evidence type="ECO:0000313" key="11">
    <source>
        <dbReference type="Proteomes" id="UP000193083"/>
    </source>
</evidence>
<dbReference type="GO" id="GO:0055085">
    <property type="term" value="P:transmembrane transport"/>
    <property type="evidence" value="ECO:0007669"/>
    <property type="project" value="InterPro"/>
</dbReference>
<evidence type="ECO:0000256" key="6">
    <source>
        <dbReference type="ARBA" id="ARBA00022989"/>
    </source>
</evidence>
<reference evidence="10 11" key="1">
    <citation type="submission" date="2017-04" db="EMBL/GenBank/DDBJ databases">
        <authorList>
            <person name="Afonso C.L."/>
            <person name="Miller P.J."/>
            <person name="Scott M.A."/>
            <person name="Spackman E."/>
            <person name="Goraichik I."/>
            <person name="Dimitrov K.M."/>
            <person name="Suarez D.L."/>
            <person name="Swayne D.E."/>
        </authorList>
    </citation>
    <scope>NUCLEOTIDE SEQUENCE [LARGE SCALE GENOMIC DNA]</scope>
    <source>
        <strain evidence="10 11">B5P</strain>
    </source>
</reference>
<feature type="transmembrane region" description="Helical" evidence="8">
    <location>
        <begin position="255"/>
        <end position="274"/>
    </location>
</feature>
<evidence type="ECO:0000256" key="3">
    <source>
        <dbReference type="ARBA" id="ARBA00022475"/>
    </source>
</evidence>
<evidence type="ECO:0000256" key="8">
    <source>
        <dbReference type="RuleBase" id="RU363032"/>
    </source>
</evidence>
<feature type="transmembrane region" description="Helical" evidence="8">
    <location>
        <begin position="227"/>
        <end position="248"/>
    </location>
</feature>
<comment type="subcellular location">
    <subcellularLocation>
        <location evidence="1">Cell inner membrane</location>
        <topology evidence="1">Multi-pass membrane protein</topology>
    </subcellularLocation>
    <subcellularLocation>
        <location evidence="8">Cell membrane</location>
        <topology evidence="8">Multi-pass membrane protein</topology>
    </subcellularLocation>
</comment>
<dbReference type="CDD" id="cd06261">
    <property type="entry name" value="TM_PBP2"/>
    <property type="match status" value="1"/>
</dbReference>
<sequence length="286" mass="30926">MDTESNTNVVAARLGQPITAPAVDLTALNRFLFGLLVTAIYVFLLAPILIVVFTSFSPDMRNTYSLSQASLHWYREFLNSSSFTSSFKFSLVLAVLASIFSTVIGLLTSYALVRFLGKTRTIGQSIAMLPMMIPHILISLSLLLLLTQLPIPEMAVLVIGHVLICLPFTIAGITASLEGVDPDVEAAAYTLGAGRLRVLWEVTVPLVAPGVLSSAIFALIISFGDVYIALFISGPGATTLPVEIFSYVQWESSPIVAAITTVQIVMIILFGLFIERLVGLRSVMRI</sequence>
<dbReference type="InterPro" id="IPR035906">
    <property type="entry name" value="MetI-like_sf"/>
</dbReference>
<evidence type="ECO:0000256" key="4">
    <source>
        <dbReference type="ARBA" id="ARBA00022519"/>
    </source>
</evidence>
<keyword evidence="5 8" id="KW-0812">Transmembrane</keyword>
<feature type="domain" description="ABC transmembrane type-1" evidence="9">
    <location>
        <begin position="87"/>
        <end position="274"/>
    </location>
</feature>
<comment type="similarity">
    <text evidence="8">Belongs to the binding-protein-dependent transport system permease family.</text>
</comment>
<dbReference type="OrthoDB" id="9782004at2"/>
<keyword evidence="3" id="KW-1003">Cell membrane</keyword>
<dbReference type="PANTHER" id="PTHR43357">
    <property type="entry name" value="INNER MEMBRANE ABC TRANSPORTER PERMEASE PROTEIN YDCV"/>
    <property type="match status" value="1"/>
</dbReference>
<feature type="transmembrane region" description="Helical" evidence="8">
    <location>
        <begin position="125"/>
        <end position="149"/>
    </location>
</feature>
<dbReference type="InterPro" id="IPR000515">
    <property type="entry name" value="MetI-like"/>
</dbReference>
<evidence type="ECO:0000256" key="1">
    <source>
        <dbReference type="ARBA" id="ARBA00004429"/>
    </source>
</evidence>
<dbReference type="AlphaFoldDB" id="A0A1X7NI29"/>
<keyword evidence="7 8" id="KW-0472">Membrane</keyword>
<protein>
    <submittedName>
        <fullName evidence="10">Putative spermidine/putrescine transport system permease protein</fullName>
    </submittedName>
</protein>
<dbReference type="EMBL" id="FXBL01000004">
    <property type="protein sequence ID" value="SMH36629.1"/>
    <property type="molecule type" value="Genomic_DNA"/>
</dbReference>
<dbReference type="SUPFAM" id="SSF161098">
    <property type="entry name" value="MetI-like"/>
    <property type="match status" value="1"/>
</dbReference>
<evidence type="ECO:0000313" key="10">
    <source>
        <dbReference type="EMBL" id="SMH36629.1"/>
    </source>
</evidence>
<feature type="transmembrane region" description="Helical" evidence="8">
    <location>
        <begin position="198"/>
        <end position="221"/>
    </location>
</feature>
<feature type="transmembrane region" description="Helical" evidence="8">
    <location>
        <begin position="89"/>
        <end position="113"/>
    </location>
</feature>
<name>A0A1X7NI29_9HYPH</name>
<dbReference type="PANTHER" id="PTHR43357:SF4">
    <property type="entry name" value="INNER MEMBRANE ABC TRANSPORTER PERMEASE PROTEIN YDCV"/>
    <property type="match status" value="1"/>
</dbReference>